<sequence>MNFKTPLLQLGDVLITSIQTDLSDAQVSEFQQDLVRAIGLKNANAVVIDISALDVVDSFMARVINDTARAARLVGAEVAVCGIQPYVAMTLVEMGRQLFDVQTTFNLEQALAAVKAAVDVRL</sequence>
<evidence type="ECO:0000313" key="3">
    <source>
        <dbReference type="Proteomes" id="UP001467690"/>
    </source>
</evidence>
<dbReference type="Gene3D" id="3.30.750.24">
    <property type="entry name" value="STAS domain"/>
    <property type="match status" value="1"/>
</dbReference>
<accession>A0ABV1RN42</accession>
<protein>
    <submittedName>
        <fullName evidence="2">STAS domain-containing protein</fullName>
    </submittedName>
</protein>
<comment type="caution">
    <text evidence="2">The sequence shown here is derived from an EMBL/GenBank/DDBJ whole genome shotgun (WGS) entry which is preliminary data.</text>
</comment>
<dbReference type="CDD" id="cd07041">
    <property type="entry name" value="STAS_RsbR_RsbS_like"/>
    <property type="match status" value="1"/>
</dbReference>
<dbReference type="SUPFAM" id="SSF52091">
    <property type="entry name" value="SpoIIaa-like"/>
    <property type="match status" value="1"/>
</dbReference>
<name>A0ABV1RN42_9ALTE</name>
<dbReference type="Proteomes" id="UP001467690">
    <property type="component" value="Unassembled WGS sequence"/>
</dbReference>
<evidence type="ECO:0000259" key="1">
    <source>
        <dbReference type="PROSITE" id="PS50801"/>
    </source>
</evidence>
<organism evidence="2 3">
    <name type="scientific">Catenovulum sediminis</name>
    <dbReference type="NCBI Taxonomy" id="1740262"/>
    <lineage>
        <taxon>Bacteria</taxon>
        <taxon>Pseudomonadati</taxon>
        <taxon>Pseudomonadota</taxon>
        <taxon>Gammaproteobacteria</taxon>
        <taxon>Alteromonadales</taxon>
        <taxon>Alteromonadaceae</taxon>
        <taxon>Catenovulum</taxon>
    </lineage>
</organism>
<keyword evidence="3" id="KW-1185">Reference proteome</keyword>
<dbReference type="PROSITE" id="PS50801">
    <property type="entry name" value="STAS"/>
    <property type="match status" value="1"/>
</dbReference>
<dbReference type="PANTHER" id="PTHR33745:SF1">
    <property type="entry name" value="RSBT ANTAGONIST PROTEIN RSBS"/>
    <property type="match status" value="1"/>
</dbReference>
<dbReference type="InterPro" id="IPR051932">
    <property type="entry name" value="Bact_StressResp_Reg"/>
</dbReference>
<dbReference type="Pfam" id="PF01740">
    <property type="entry name" value="STAS"/>
    <property type="match status" value="1"/>
</dbReference>
<dbReference type="InterPro" id="IPR002645">
    <property type="entry name" value="STAS_dom"/>
</dbReference>
<dbReference type="RefSeq" id="WP_350403322.1">
    <property type="nucleotide sequence ID" value="NZ_JBELOE010000287.1"/>
</dbReference>
<gene>
    <name evidence="2" type="ORF">ABS311_20750</name>
</gene>
<dbReference type="PANTHER" id="PTHR33745">
    <property type="entry name" value="RSBT ANTAGONIST PROTEIN RSBS-RELATED"/>
    <property type="match status" value="1"/>
</dbReference>
<reference evidence="2 3" key="1">
    <citation type="submission" date="2024-06" db="EMBL/GenBank/DDBJ databases">
        <authorList>
            <person name="Chen R.Y."/>
        </authorList>
    </citation>
    <scope>NUCLEOTIDE SEQUENCE [LARGE SCALE GENOMIC DNA]</scope>
    <source>
        <strain evidence="2 3">D2</strain>
    </source>
</reference>
<proteinExistence type="predicted"/>
<evidence type="ECO:0000313" key="2">
    <source>
        <dbReference type="EMBL" id="MER2494310.1"/>
    </source>
</evidence>
<dbReference type="EMBL" id="JBELOE010000287">
    <property type="protein sequence ID" value="MER2494310.1"/>
    <property type="molecule type" value="Genomic_DNA"/>
</dbReference>
<dbReference type="InterPro" id="IPR036513">
    <property type="entry name" value="STAS_dom_sf"/>
</dbReference>
<feature type="domain" description="STAS" evidence="1">
    <location>
        <begin position="3"/>
        <end position="114"/>
    </location>
</feature>